<feature type="chain" id="PRO_5003559498" description="Lipoprotein" evidence="1">
    <location>
        <begin position="24"/>
        <end position="215"/>
    </location>
</feature>
<dbReference type="Proteomes" id="UP000003844">
    <property type="component" value="Unassembled WGS sequence"/>
</dbReference>
<name>H2BSC4_GILLR</name>
<gene>
    <name evidence="2" type="ORF">Gilli_0743</name>
</gene>
<dbReference type="AlphaFoldDB" id="H2BSC4"/>
<evidence type="ECO:0000256" key="1">
    <source>
        <dbReference type="SAM" id="SignalP"/>
    </source>
</evidence>
<keyword evidence="1" id="KW-0732">Signal</keyword>
<dbReference type="EMBL" id="JH594606">
    <property type="protein sequence ID" value="EHQ01447.1"/>
    <property type="molecule type" value="Genomic_DNA"/>
</dbReference>
<organism evidence="2 3">
    <name type="scientific">Gillisia limnaea (strain DSM 15749 / LMG 21470 / R-8282)</name>
    <dbReference type="NCBI Taxonomy" id="865937"/>
    <lineage>
        <taxon>Bacteria</taxon>
        <taxon>Pseudomonadati</taxon>
        <taxon>Bacteroidota</taxon>
        <taxon>Flavobacteriia</taxon>
        <taxon>Flavobacteriales</taxon>
        <taxon>Flavobacteriaceae</taxon>
        <taxon>Gillisia</taxon>
    </lineage>
</organism>
<reference evidence="3" key="1">
    <citation type="journal article" date="2012" name="Stand. Genomic Sci.">
        <title>Genome sequence of the Antarctic rhodopsins-containing flavobacterium Gillisia limnaea type strain (R-8282(T)).</title>
        <authorList>
            <person name="Riedel T."/>
            <person name="Held B."/>
            <person name="Nolan M."/>
            <person name="Lucas S."/>
            <person name="Lapidus A."/>
            <person name="Tice H."/>
            <person name="Del Rio T.G."/>
            <person name="Cheng J.F."/>
            <person name="Han C."/>
            <person name="Tapia R."/>
            <person name="Goodwin L.A."/>
            <person name="Pitluck S."/>
            <person name="Liolios K."/>
            <person name="Mavromatis K."/>
            <person name="Pagani I."/>
            <person name="Ivanova N."/>
            <person name="Mikhailova N."/>
            <person name="Pati A."/>
            <person name="Chen A."/>
            <person name="Palaniappan K."/>
            <person name="Land M."/>
            <person name="Rohde M."/>
            <person name="Tindall B.J."/>
            <person name="Detter J.C."/>
            <person name="Goker M."/>
            <person name="Bristow J."/>
            <person name="Eisen J.A."/>
            <person name="Markowitz V."/>
            <person name="Hugenholtz P."/>
            <person name="Kyrpides N.C."/>
            <person name="Klenk H.P."/>
            <person name="Woyke T."/>
        </authorList>
    </citation>
    <scope>NUCLEOTIDE SEQUENCE [LARGE SCALE GENOMIC DNA]</scope>
    <source>
        <strain evidence="3">DSM 15749 / LMG 21470 / R-8282</strain>
    </source>
</reference>
<evidence type="ECO:0000313" key="2">
    <source>
        <dbReference type="EMBL" id="EHQ01447.1"/>
    </source>
</evidence>
<dbReference type="PROSITE" id="PS51257">
    <property type="entry name" value="PROKAR_LIPOPROTEIN"/>
    <property type="match status" value="1"/>
</dbReference>
<accession>H2BSC4</accession>
<proteinExistence type="predicted"/>
<protein>
    <recommendedName>
        <fullName evidence="4">Lipoprotein</fullName>
    </recommendedName>
</protein>
<evidence type="ECO:0000313" key="3">
    <source>
        <dbReference type="Proteomes" id="UP000003844"/>
    </source>
</evidence>
<feature type="signal peptide" evidence="1">
    <location>
        <begin position="1"/>
        <end position="23"/>
    </location>
</feature>
<sequence length="215" mass="24059">MKTLKISHSFVLAVLFLISSCSKNDDSTIISENPNGVGMLSFGTVPVVNSRSVGTVIAYKQMDCSKSLKMVRIALKDSQGNCFYGNSKSGFHEFEMSPNGYDTNNDAILDTWNTVEDKKLMLPVGTYTLEYFAVLNNSGKDSQIIMMAPRKGNEDNPIQLNTLVSNSLPLEINIREGLEHYLPIEVLCFTRDQANVFGFYFIEYDDPDPFYLCSI</sequence>
<evidence type="ECO:0008006" key="4">
    <source>
        <dbReference type="Google" id="ProtNLM"/>
    </source>
</evidence>
<dbReference type="RefSeq" id="WP_006987769.1">
    <property type="nucleotide sequence ID" value="NZ_JH594606.1"/>
</dbReference>
<dbReference type="HOGENOM" id="CLU_1281679_0_0_10"/>
<keyword evidence="3" id="KW-1185">Reference proteome</keyword>
<dbReference type="eggNOG" id="ENOG5030YMC">
    <property type="taxonomic scope" value="Bacteria"/>
</dbReference>